<dbReference type="SUPFAM" id="SSF48576">
    <property type="entry name" value="Terpenoid synthases"/>
    <property type="match status" value="1"/>
</dbReference>
<dbReference type="Proteomes" id="UP000271889">
    <property type="component" value="Unassembled WGS sequence"/>
</dbReference>
<accession>A0A3P7PYX6</accession>
<keyword evidence="1" id="KW-0812">Transmembrane</keyword>
<keyword evidence="3" id="KW-1185">Reference proteome</keyword>
<dbReference type="Pfam" id="PF00494">
    <property type="entry name" value="SQS_PSY"/>
    <property type="match status" value="1"/>
</dbReference>
<gene>
    <name evidence="2" type="ORF">CGOC_LOCUS9547</name>
</gene>
<feature type="transmembrane region" description="Helical" evidence="1">
    <location>
        <begin position="97"/>
        <end position="121"/>
    </location>
</feature>
<keyword evidence="1" id="KW-0472">Membrane</keyword>
<evidence type="ECO:0000313" key="3">
    <source>
        <dbReference type="Proteomes" id="UP000271889"/>
    </source>
</evidence>
<sequence>MARGVILLPADLLAMHDLTLDKVYNRKNPDAVAALVRDMVQAASAHLSASRELYPLVPRALCPALAAPASVVEYIIANATKAKFDLYNPILQRRSPLLMWTLMYKHMLVVNAVLIMASFHLSMARFSNYFSVPNNTVSGFVTGTLDL</sequence>
<proteinExistence type="predicted"/>
<dbReference type="AlphaFoldDB" id="A0A3P7PYX6"/>
<dbReference type="InterPro" id="IPR008949">
    <property type="entry name" value="Isoprenoid_synthase_dom_sf"/>
</dbReference>
<dbReference type="EMBL" id="UYRV01107349">
    <property type="protein sequence ID" value="VDN23316.1"/>
    <property type="molecule type" value="Genomic_DNA"/>
</dbReference>
<reference evidence="2 3" key="1">
    <citation type="submission" date="2018-11" db="EMBL/GenBank/DDBJ databases">
        <authorList>
            <consortium name="Pathogen Informatics"/>
        </authorList>
    </citation>
    <scope>NUCLEOTIDE SEQUENCE [LARGE SCALE GENOMIC DNA]</scope>
</reference>
<keyword evidence="1" id="KW-1133">Transmembrane helix</keyword>
<evidence type="ECO:0000313" key="2">
    <source>
        <dbReference type="EMBL" id="VDN23316.1"/>
    </source>
</evidence>
<evidence type="ECO:0000256" key="1">
    <source>
        <dbReference type="SAM" id="Phobius"/>
    </source>
</evidence>
<dbReference type="Gene3D" id="1.10.600.10">
    <property type="entry name" value="Farnesyl Diphosphate Synthase"/>
    <property type="match status" value="1"/>
</dbReference>
<protein>
    <submittedName>
        <fullName evidence="2">Uncharacterized protein</fullName>
    </submittedName>
</protein>
<name>A0A3P7PYX6_CYLGO</name>
<dbReference type="InterPro" id="IPR002060">
    <property type="entry name" value="Squ/phyt_synthse"/>
</dbReference>
<dbReference type="OrthoDB" id="270318at2759"/>
<organism evidence="2 3">
    <name type="scientific">Cylicostephanus goldi</name>
    <name type="common">Nematode worm</name>
    <dbReference type="NCBI Taxonomy" id="71465"/>
    <lineage>
        <taxon>Eukaryota</taxon>
        <taxon>Metazoa</taxon>
        <taxon>Ecdysozoa</taxon>
        <taxon>Nematoda</taxon>
        <taxon>Chromadorea</taxon>
        <taxon>Rhabditida</taxon>
        <taxon>Rhabditina</taxon>
        <taxon>Rhabditomorpha</taxon>
        <taxon>Strongyloidea</taxon>
        <taxon>Strongylidae</taxon>
        <taxon>Cylicostephanus</taxon>
    </lineage>
</organism>